<evidence type="ECO:0000256" key="3">
    <source>
        <dbReference type="ARBA" id="ARBA00023015"/>
    </source>
</evidence>
<dbReference type="InterPro" id="IPR011598">
    <property type="entry name" value="bHLH_dom"/>
</dbReference>
<evidence type="ECO:0000256" key="2">
    <source>
        <dbReference type="ARBA" id="ARBA00011738"/>
    </source>
</evidence>
<dbReference type="CDD" id="cd18914">
    <property type="entry name" value="bHLH_AtORG2_like"/>
    <property type="match status" value="1"/>
</dbReference>
<dbReference type="GO" id="GO:0046983">
    <property type="term" value="F:protein dimerization activity"/>
    <property type="evidence" value="ECO:0007669"/>
    <property type="project" value="InterPro"/>
</dbReference>
<keyword evidence="5" id="KW-0804">Transcription</keyword>
<dbReference type="SUPFAM" id="SSF47459">
    <property type="entry name" value="HLH, helix-loop-helix DNA-binding domain"/>
    <property type="match status" value="1"/>
</dbReference>
<protein>
    <recommendedName>
        <fullName evidence="8">BHLH domain-containing protein</fullName>
    </recommendedName>
</protein>
<dbReference type="EMBL" id="JBBPBK010000001">
    <property type="protein sequence ID" value="KAK9292886.1"/>
    <property type="molecule type" value="Genomic_DNA"/>
</dbReference>
<evidence type="ECO:0000256" key="1">
    <source>
        <dbReference type="ARBA" id="ARBA00004123"/>
    </source>
</evidence>
<dbReference type="PROSITE" id="PS50888">
    <property type="entry name" value="BHLH"/>
    <property type="match status" value="1"/>
</dbReference>
<keyword evidence="6" id="KW-0539">Nucleus</keyword>
<dbReference type="Gene3D" id="4.10.280.10">
    <property type="entry name" value="Helix-loop-helix DNA-binding domain"/>
    <property type="match status" value="1"/>
</dbReference>
<evidence type="ECO:0000256" key="6">
    <source>
        <dbReference type="ARBA" id="ARBA00023242"/>
    </source>
</evidence>
<organism evidence="9 10">
    <name type="scientific">Liquidambar formosana</name>
    <name type="common">Formosan gum</name>
    <dbReference type="NCBI Taxonomy" id="63359"/>
    <lineage>
        <taxon>Eukaryota</taxon>
        <taxon>Viridiplantae</taxon>
        <taxon>Streptophyta</taxon>
        <taxon>Embryophyta</taxon>
        <taxon>Tracheophyta</taxon>
        <taxon>Spermatophyta</taxon>
        <taxon>Magnoliopsida</taxon>
        <taxon>eudicotyledons</taxon>
        <taxon>Gunneridae</taxon>
        <taxon>Pentapetalae</taxon>
        <taxon>Saxifragales</taxon>
        <taxon>Altingiaceae</taxon>
        <taxon>Liquidambar</taxon>
    </lineage>
</organism>
<gene>
    <name evidence="9" type="ORF">L1049_020867</name>
</gene>
<feature type="domain" description="BHLH" evidence="8">
    <location>
        <begin position="68"/>
        <end position="120"/>
    </location>
</feature>
<dbReference type="InterPro" id="IPR036638">
    <property type="entry name" value="HLH_DNA-bd_sf"/>
</dbReference>
<dbReference type="FunFam" id="4.10.280.10:FF:000085">
    <property type="entry name" value="Transcription factor bHLH126"/>
    <property type="match status" value="1"/>
</dbReference>
<comment type="subunit">
    <text evidence="2">Homodimer.</text>
</comment>
<dbReference type="Proteomes" id="UP001415857">
    <property type="component" value="Unassembled WGS sequence"/>
</dbReference>
<accession>A0AAP0X6G0</accession>
<keyword evidence="4" id="KW-0238">DNA-binding</keyword>
<dbReference type="Pfam" id="PF00010">
    <property type="entry name" value="HLH"/>
    <property type="match status" value="1"/>
</dbReference>
<dbReference type="PANTHER" id="PTHR13935:SF106">
    <property type="entry name" value="ACHAETE-SCUTE COMPLEX PROTEIN T5-RELATED"/>
    <property type="match status" value="1"/>
</dbReference>
<keyword evidence="10" id="KW-1185">Reference proteome</keyword>
<evidence type="ECO:0000256" key="4">
    <source>
        <dbReference type="ARBA" id="ARBA00023125"/>
    </source>
</evidence>
<evidence type="ECO:0000256" key="7">
    <source>
        <dbReference type="SAM" id="MobiDB-lite"/>
    </source>
</evidence>
<dbReference type="SMART" id="SM00353">
    <property type="entry name" value="HLH"/>
    <property type="match status" value="1"/>
</dbReference>
<name>A0AAP0X6G0_LIQFO</name>
<feature type="compositionally biased region" description="Basic and acidic residues" evidence="7">
    <location>
        <begin position="57"/>
        <end position="66"/>
    </location>
</feature>
<evidence type="ECO:0000313" key="10">
    <source>
        <dbReference type="Proteomes" id="UP001415857"/>
    </source>
</evidence>
<evidence type="ECO:0000313" key="9">
    <source>
        <dbReference type="EMBL" id="KAK9292886.1"/>
    </source>
</evidence>
<dbReference type="PANTHER" id="PTHR13935">
    <property type="entry name" value="ACHAETE-SCUTE TRANSCRIPTION FACTOR-RELATED"/>
    <property type="match status" value="1"/>
</dbReference>
<keyword evidence="3" id="KW-0805">Transcription regulation</keyword>
<feature type="region of interest" description="Disordered" evidence="7">
    <location>
        <begin position="39"/>
        <end position="66"/>
    </location>
</feature>
<sequence length="239" mass="26729">MFPLHQGDELLFKISSTTHQQHTIQKDLTLDHAALDGSKLTNNMGKSQRPKSLVTRGGKDDNTSDNYKKKMMHRDIERQRRQEMASLYGSLRSQLPLEYIKGKRSVSDHMNEAVNYIKHMEEKIKELGVKRDELKNLSNLSVLDPGSGSLNDCSLNCVTVSPCWGGVEIVINSGFRKEGLPLSRVLNILLEEGLSVVSCVSTKVNERLLHTIQSEVSDLTCLNLSGLQQTLTDAIQPSR</sequence>
<comment type="caution">
    <text evidence="9">The sequence shown here is derived from an EMBL/GenBank/DDBJ whole genome shotgun (WGS) entry which is preliminary data.</text>
</comment>
<evidence type="ECO:0000259" key="8">
    <source>
        <dbReference type="PROSITE" id="PS50888"/>
    </source>
</evidence>
<comment type="subcellular location">
    <subcellularLocation>
        <location evidence="1">Nucleus</location>
    </subcellularLocation>
</comment>
<dbReference type="GO" id="GO:0000981">
    <property type="term" value="F:DNA-binding transcription factor activity, RNA polymerase II-specific"/>
    <property type="evidence" value="ECO:0007669"/>
    <property type="project" value="TreeGrafter"/>
</dbReference>
<dbReference type="AlphaFoldDB" id="A0AAP0X6G0"/>
<reference evidence="9 10" key="1">
    <citation type="journal article" date="2024" name="Plant J.">
        <title>Genome sequences and population genomics reveal climatic adaptation and genomic divergence between two closely related sweetgum species.</title>
        <authorList>
            <person name="Xu W.Q."/>
            <person name="Ren C.Q."/>
            <person name="Zhang X.Y."/>
            <person name="Comes H.P."/>
            <person name="Liu X.H."/>
            <person name="Li Y.G."/>
            <person name="Kettle C.J."/>
            <person name="Jalonen R."/>
            <person name="Gaisberger H."/>
            <person name="Ma Y.Z."/>
            <person name="Qiu Y.X."/>
        </authorList>
    </citation>
    <scope>NUCLEOTIDE SEQUENCE [LARGE SCALE GENOMIC DNA]</scope>
    <source>
        <strain evidence="9">Hangzhou</strain>
    </source>
</reference>
<proteinExistence type="predicted"/>
<dbReference type="GO" id="GO:0000977">
    <property type="term" value="F:RNA polymerase II transcription regulatory region sequence-specific DNA binding"/>
    <property type="evidence" value="ECO:0007669"/>
    <property type="project" value="TreeGrafter"/>
</dbReference>
<dbReference type="GO" id="GO:0090575">
    <property type="term" value="C:RNA polymerase II transcription regulator complex"/>
    <property type="evidence" value="ECO:0007669"/>
    <property type="project" value="TreeGrafter"/>
</dbReference>
<dbReference type="InterPro" id="IPR015660">
    <property type="entry name" value="MASH1/Ascl1a-like"/>
</dbReference>
<evidence type="ECO:0000256" key="5">
    <source>
        <dbReference type="ARBA" id="ARBA00023163"/>
    </source>
</evidence>